<dbReference type="InterPro" id="IPR036265">
    <property type="entry name" value="HIT-like_sf"/>
</dbReference>
<name>A0A0A8HDE2_9BACT</name>
<dbReference type="EMBL" id="CP007772">
    <property type="protein sequence ID" value="AJC90929.1"/>
    <property type="molecule type" value="Genomic_DNA"/>
</dbReference>
<dbReference type="HOGENOM" id="CLU_056776_1_2_7"/>
<evidence type="ECO:0000313" key="7">
    <source>
        <dbReference type="Proteomes" id="UP000031135"/>
    </source>
</evidence>
<feature type="binding site" evidence="3">
    <location>
        <position position="122"/>
    </location>
    <ligand>
        <name>substrate</name>
    </ligand>
</feature>
<feature type="short sequence motif" description="Histidine triad motif" evidence="4">
    <location>
        <begin position="118"/>
        <end position="122"/>
    </location>
</feature>
<dbReference type="PANTHER" id="PTHR42997">
    <property type="entry name" value="HIT FAMILY HYDROLASE"/>
    <property type="match status" value="1"/>
</dbReference>
<feature type="binding site" evidence="3">
    <location>
        <position position="50"/>
    </location>
    <ligand>
        <name>substrate</name>
    </ligand>
</feature>
<dbReference type="CDD" id="cd01275">
    <property type="entry name" value="FHIT"/>
    <property type="match status" value="1"/>
</dbReference>
<dbReference type="InterPro" id="IPR011146">
    <property type="entry name" value="HIT-like"/>
</dbReference>
<evidence type="ECO:0000256" key="4">
    <source>
        <dbReference type="PROSITE-ProRule" id="PRU00464"/>
    </source>
</evidence>
<dbReference type="Pfam" id="PF01230">
    <property type="entry name" value="HIT"/>
    <property type="match status" value="1"/>
</dbReference>
<sequence>MEYLYAPWRDVYFNTKDKDFCPFCHCRQNLHEDEKLDVIFRAKHCFGVMNKYPYSPGHFMIIPYVHLENIEDLNDETWLEISHFVRIGVKILKQEFHAKGVNIGMNLGAAAGAGIAPHCHYHLIPRWQGDTNFITTIGQTRVCGSDLEKVYMSLCKAFKDYV</sequence>
<organism evidence="6 7">
    <name type="scientific">Campylobacter subantarcticus LMG 24374</name>
    <dbReference type="NCBI Taxonomy" id="1388751"/>
    <lineage>
        <taxon>Bacteria</taxon>
        <taxon>Pseudomonadati</taxon>
        <taxon>Campylobacterota</taxon>
        <taxon>Epsilonproteobacteria</taxon>
        <taxon>Campylobacterales</taxon>
        <taxon>Campylobacteraceae</taxon>
        <taxon>Campylobacter</taxon>
    </lineage>
</organism>
<dbReference type="GO" id="GO:0016787">
    <property type="term" value="F:hydrolase activity"/>
    <property type="evidence" value="ECO:0007669"/>
    <property type="project" value="UniProtKB-KW"/>
</dbReference>
<accession>A0A0A8HDE2</accession>
<feature type="active site" description="Tele-AMP-histidine intermediate" evidence="2">
    <location>
        <position position="120"/>
    </location>
</feature>
<evidence type="ECO:0000256" key="2">
    <source>
        <dbReference type="PIRSR" id="PIRSR639383-1"/>
    </source>
</evidence>
<evidence type="ECO:0000259" key="5">
    <source>
        <dbReference type="PROSITE" id="PS51084"/>
    </source>
</evidence>
<protein>
    <submittedName>
        <fullName evidence="6">HIT family hydrolase, FHIT branch</fullName>
    </submittedName>
</protein>
<gene>
    <name evidence="6" type="ORF">CSUB8521_1093</name>
</gene>
<dbReference type="RefSeq" id="WP_039664130.1">
    <property type="nucleotide sequence ID" value="NZ_CP007772.1"/>
</dbReference>
<feature type="domain" description="HIT" evidence="5">
    <location>
        <begin position="24"/>
        <end position="133"/>
    </location>
</feature>
<keyword evidence="1" id="KW-0547">Nucleotide-binding</keyword>
<dbReference type="GO" id="GO:0000166">
    <property type="term" value="F:nucleotide binding"/>
    <property type="evidence" value="ECO:0007669"/>
    <property type="project" value="UniProtKB-KW"/>
</dbReference>
<dbReference type="PANTHER" id="PTHR42997:SF1">
    <property type="entry name" value="AP-4-A PHOSPHORYLASE"/>
    <property type="match status" value="1"/>
</dbReference>
<keyword evidence="6" id="KW-0378">Hydrolase</keyword>
<dbReference type="Gene3D" id="3.30.428.10">
    <property type="entry name" value="HIT-like"/>
    <property type="match status" value="1"/>
</dbReference>
<evidence type="ECO:0000256" key="1">
    <source>
        <dbReference type="ARBA" id="ARBA00022741"/>
    </source>
</evidence>
<dbReference type="SUPFAM" id="SSF54197">
    <property type="entry name" value="HIT-like"/>
    <property type="match status" value="1"/>
</dbReference>
<proteinExistence type="predicted"/>
<dbReference type="AlphaFoldDB" id="A0A0A8HDE2"/>
<dbReference type="PROSITE" id="PS51084">
    <property type="entry name" value="HIT_2"/>
    <property type="match status" value="1"/>
</dbReference>
<dbReference type="Proteomes" id="UP000031135">
    <property type="component" value="Chromosome"/>
</dbReference>
<dbReference type="OrthoDB" id="9784774at2"/>
<dbReference type="KEGG" id="csm:CSUB8521_1093"/>
<evidence type="ECO:0000313" key="6">
    <source>
        <dbReference type="EMBL" id="AJC90929.1"/>
    </source>
</evidence>
<evidence type="ECO:0000256" key="3">
    <source>
        <dbReference type="PIRSR" id="PIRSR639383-2"/>
    </source>
</evidence>
<dbReference type="InterPro" id="IPR052908">
    <property type="entry name" value="AP-4-A_phosphorylase"/>
</dbReference>
<dbReference type="InterPro" id="IPR039383">
    <property type="entry name" value="FHIT"/>
</dbReference>
<reference evidence="6 7" key="1">
    <citation type="journal article" date="2014" name="Genome Biol. Evol.">
        <title>Comparative Genomics of the Campylobacter lari Group.</title>
        <authorList>
            <person name="Miller W.G."/>
            <person name="Yee E."/>
            <person name="Chapman M.H."/>
            <person name="Smith T.P."/>
            <person name="Bono J.L."/>
            <person name="Huynh S."/>
            <person name="Parker C.T."/>
            <person name="Vandamme P."/>
            <person name="Luong K."/>
            <person name="Korlach J."/>
        </authorList>
    </citation>
    <scope>NUCLEOTIDE SEQUENCE [LARGE SCALE GENOMIC DNA]</scope>
    <source>
        <strain evidence="6 7">LMG 24374</strain>
    </source>
</reference>